<evidence type="ECO:0000313" key="6">
    <source>
        <dbReference type="EMBL" id="PIZ42358.1"/>
    </source>
</evidence>
<dbReference type="HAMAP" id="MF_00787">
    <property type="entry name" value="CbiD"/>
    <property type="match status" value="1"/>
</dbReference>
<evidence type="ECO:0000256" key="2">
    <source>
        <dbReference type="ARBA" id="ARBA00022603"/>
    </source>
</evidence>
<dbReference type="AlphaFoldDB" id="A0A2M7TB70"/>
<dbReference type="Gene3D" id="3.30.2110.10">
    <property type="entry name" value="CbiD-like"/>
    <property type="match status" value="1"/>
</dbReference>
<sequence>MRTVSRAGLLNKKLKKGYTTGTCAAAASTAAVSMLFTGEIIQQVEVTLPGGRTVTLKLVGQDIARDKDETTNKESAKESDKKINVVSAASCGVVKDAGDDPDVTHGMVIYARAERRGSGITISAGEGIGTVTKPGLSVQVGEPAINPVPRKMIMENVSGVLPEGEGVEVTIYAPEGVERAKKTMNAKLGVIGGISILGTTGIVRPMSLSSLIASLLPQVDIASALGYKTVALVPGNMGEKVAKNKLKFPEDAVIQMSNFVGDMLEYCAKKGIERVLLLGHIGKMAKVAGGFFDTHSGKTDDPVEIMKRLIRGYTKDTAPMMFLLRVNTAEEAAVGLSEMGQSRLLDKIAEEVTARAVERIGGRIEIGTAITVLSGDIVATDASAKHIIRDSKW</sequence>
<dbReference type="Pfam" id="PF01888">
    <property type="entry name" value="CbiD"/>
    <property type="match status" value="1"/>
</dbReference>
<accession>A0A2M7TB70</accession>
<dbReference type="NCBIfam" id="TIGR00312">
    <property type="entry name" value="cbiD"/>
    <property type="match status" value="1"/>
</dbReference>
<name>A0A2M7TB70_9ACTN</name>
<keyword evidence="3 5" id="KW-0808">Transferase</keyword>
<dbReference type="EMBL" id="PFNG01000017">
    <property type="protein sequence ID" value="PIZ42358.1"/>
    <property type="molecule type" value="Genomic_DNA"/>
</dbReference>
<evidence type="ECO:0000256" key="4">
    <source>
        <dbReference type="ARBA" id="ARBA00022691"/>
    </source>
</evidence>
<comment type="function">
    <text evidence="5">Catalyzes the methylation of C-1 in cobalt-precorrin-5B to form cobalt-precorrin-6A.</text>
</comment>
<keyword evidence="4 5" id="KW-0949">S-adenosyl-L-methionine</keyword>
<comment type="pathway">
    <text evidence="5">Cofactor biosynthesis; adenosylcobalamin biosynthesis; cob(II)yrinate a,c-diamide from sirohydrochlorin (anaerobic route): step 6/10.</text>
</comment>
<dbReference type="GO" id="GO:0019251">
    <property type="term" value="P:anaerobic cobalamin biosynthetic process"/>
    <property type="evidence" value="ECO:0007669"/>
    <property type="project" value="UniProtKB-UniRule"/>
</dbReference>
<dbReference type="GO" id="GO:0043780">
    <property type="term" value="F:cobalt-precorrin-5B C1-methyltransferase activity"/>
    <property type="evidence" value="ECO:0007669"/>
    <property type="project" value="RHEA"/>
</dbReference>
<dbReference type="SUPFAM" id="SSF111342">
    <property type="entry name" value="CbiD-like"/>
    <property type="match status" value="1"/>
</dbReference>
<dbReference type="InterPro" id="IPR036074">
    <property type="entry name" value="CbiD_sf"/>
</dbReference>
<protein>
    <recommendedName>
        <fullName evidence="5">Cobalt-precorrin-5B C(1)-methyltransferase</fullName>
        <ecNumber evidence="5">2.1.1.195</ecNumber>
    </recommendedName>
    <alternativeName>
        <fullName evidence="5">Cobalt-precorrin-6A synthase</fullName>
    </alternativeName>
</protein>
<evidence type="ECO:0000256" key="5">
    <source>
        <dbReference type="HAMAP-Rule" id="MF_00787"/>
    </source>
</evidence>
<proteinExistence type="inferred from homology"/>
<dbReference type="Proteomes" id="UP000230956">
    <property type="component" value="Unassembled WGS sequence"/>
</dbReference>
<dbReference type="InterPro" id="IPR002748">
    <property type="entry name" value="CbiD"/>
</dbReference>
<keyword evidence="1 5" id="KW-0169">Cobalamin biosynthesis</keyword>
<organism evidence="6 7">
    <name type="scientific">Candidatus Aquicultor secundus</name>
    <dbReference type="NCBI Taxonomy" id="1973895"/>
    <lineage>
        <taxon>Bacteria</taxon>
        <taxon>Bacillati</taxon>
        <taxon>Actinomycetota</taxon>
        <taxon>Candidatus Aquicultoria</taxon>
        <taxon>Candidatus Aquicultorales</taxon>
        <taxon>Candidatus Aquicultoraceae</taxon>
        <taxon>Candidatus Aquicultor</taxon>
    </lineage>
</organism>
<dbReference type="EC" id="2.1.1.195" evidence="5"/>
<evidence type="ECO:0000313" key="7">
    <source>
        <dbReference type="Proteomes" id="UP000230956"/>
    </source>
</evidence>
<dbReference type="UniPathway" id="UPA00148">
    <property type="reaction ID" value="UER00227"/>
</dbReference>
<evidence type="ECO:0000256" key="3">
    <source>
        <dbReference type="ARBA" id="ARBA00022679"/>
    </source>
</evidence>
<comment type="similarity">
    <text evidence="5">Belongs to the CbiD family.</text>
</comment>
<comment type="caution">
    <text evidence="6">The sequence shown here is derived from an EMBL/GenBank/DDBJ whole genome shotgun (WGS) entry which is preliminary data.</text>
</comment>
<reference evidence="7" key="1">
    <citation type="submission" date="2017-09" db="EMBL/GenBank/DDBJ databases">
        <title>Depth-based differentiation of microbial function through sediment-hosted aquifers and enrichment of novel symbionts in the deep terrestrial subsurface.</title>
        <authorList>
            <person name="Probst A.J."/>
            <person name="Ladd B."/>
            <person name="Jarett J.K."/>
            <person name="Geller-Mcgrath D.E."/>
            <person name="Sieber C.M.K."/>
            <person name="Emerson J.B."/>
            <person name="Anantharaman K."/>
            <person name="Thomas B.C."/>
            <person name="Malmstrom R."/>
            <person name="Stieglmeier M."/>
            <person name="Klingl A."/>
            <person name="Woyke T."/>
            <person name="Ryan C.M."/>
            <person name="Banfield J.F."/>
        </authorList>
    </citation>
    <scope>NUCLEOTIDE SEQUENCE [LARGE SCALE GENOMIC DNA]</scope>
</reference>
<dbReference type="PIRSF" id="PIRSF026782">
    <property type="entry name" value="CbiD"/>
    <property type="match status" value="1"/>
</dbReference>
<dbReference type="RefSeq" id="WP_286975488.1">
    <property type="nucleotide sequence ID" value="NZ_PEXG01000021.1"/>
</dbReference>
<gene>
    <name evidence="5 6" type="primary">cbiD</name>
    <name evidence="6" type="ORF">COY37_00565</name>
</gene>
<evidence type="ECO:0000256" key="1">
    <source>
        <dbReference type="ARBA" id="ARBA00022573"/>
    </source>
</evidence>
<keyword evidence="2 5" id="KW-0489">Methyltransferase</keyword>
<dbReference type="GO" id="GO:0032259">
    <property type="term" value="P:methylation"/>
    <property type="evidence" value="ECO:0007669"/>
    <property type="project" value="UniProtKB-KW"/>
</dbReference>
<dbReference type="PANTHER" id="PTHR35863:SF1">
    <property type="entry name" value="COBALT-PRECORRIN-5B C(1)-METHYLTRANSFERASE"/>
    <property type="match status" value="1"/>
</dbReference>
<dbReference type="PANTHER" id="PTHR35863">
    <property type="entry name" value="COBALT-PRECORRIN-5B C(1)-METHYLTRANSFERASE"/>
    <property type="match status" value="1"/>
</dbReference>
<comment type="catalytic activity">
    <reaction evidence="5">
        <text>Co-precorrin-5B + S-adenosyl-L-methionine = Co-precorrin-6A + S-adenosyl-L-homocysteine</text>
        <dbReference type="Rhea" id="RHEA:26285"/>
        <dbReference type="ChEBI" id="CHEBI:57856"/>
        <dbReference type="ChEBI" id="CHEBI:59789"/>
        <dbReference type="ChEBI" id="CHEBI:60063"/>
        <dbReference type="ChEBI" id="CHEBI:60064"/>
        <dbReference type="EC" id="2.1.1.195"/>
    </reaction>
</comment>